<dbReference type="GeneID" id="54304549"/>
<sequence>MEAVMKRYANFPRSELRWPIGGALLIYAIDCRSWFLLNTFSVLPFHIGESSHSSSSEHGTARPNDLPSLEFSELVAFCQNSPYKDEVHSGNDEKVLSEVFNNVAYLVHDLKSTIFSNRTWAWPILDRINEVCRQRLRDKYIRSFTVDDRLK</sequence>
<dbReference type="Proteomes" id="UP000799438">
    <property type="component" value="Unassembled WGS sequence"/>
</dbReference>
<accession>A0A6A6BU24</accession>
<reference evidence="1" key="1">
    <citation type="journal article" date="2020" name="Stud. Mycol.">
        <title>101 Dothideomycetes genomes: a test case for predicting lifestyles and emergence of pathogens.</title>
        <authorList>
            <person name="Haridas S."/>
            <person name="Albert R."/>
            <person name="Binder M."/>
            <person name="Bloem J."/>
            <person name="Labutti K."/>
            <person name="Salamov A."/>
            <person name="Andreopoulos B."/>
            <person name="Baker S."/>
            <person name="Barry K."/>
            <person name="Bills G."/>
            <person name="Bluhm B."/>
            <person name="Cannon C."/>
            <person name="Castanera R."/>
            <person name="Culley D."/>
            <person name="Daum C."/>
            <person name="Ezra D."/>
            <person name="Gonzalez J."/>
            <person name="Henrissat B."/>
            <person name="Kuo A."/>
            <person name="Liang C."/>
            <person name="Lipzen A."/>
            <person name="Lutzoni F."/>
            <person name="Magnuson J."/>
            <person name="Mondo S."/>
            <person name="Nolan M."/>
            <person name="Ohm R."/>
            <person name="Pangilinan J."/>
            <person name="Park H.-J."/>
            <person name="Ramirez L."/>
            <person name="Alfaro M."/>
            <person name="Sun H."/>
            <person name="Tritt A."/>
            <person name="Yoshinaga Y."/>
            <person name="Zwiers L.-H."/>
            <person name="Turgeon B."/>
            <person name="Goodwin S."/>
            <person name="Spatafora J."/>
            <person name="Crous P."/>
            <person name="Grigoriev I."/>
        </authorList>
    </citation>
    <scope>NUCLEOTIDE SEQUENCE</scope>
    <source>
        <strain evidence="1">CBS 121167</strain>
    </source>
</reference>
<proteinExistence type="predicted"/>
<dbReference type="AlphaFoldDB" id="A0A6A6BU24"/>
<organism evidence="1 2">
    <name type="scientific">Aplosporella prunicola CBS 121167</name>
    <dbReference type="NCBI Taxonomy" id="1176127"/>
    <lineage>
        <taxon>Eukaryota</taxon>
        <taxon>Fungi</taxon>
        <taxon>Dikarya</taxon>
        <taxon>Ascomycota</taxon>
        <taxon>Pezizomycotina</taxon>
        <taxon>Dothideomycetes</taxon>
        <taxon>Dothideomycetes incertae sedis</taxon>
        <taxon>Botryosphaeriales</taxon>
        <taxon>Aplosporellaceae</taxon>
        <taxon>Aplosporella</taxon>
    </lineage>
</organism>
<protein>
    <submittedName>
        <fullName evidence="1">Uncharacterized protein</fullName>
    </submittedName>
</protein>
<evidence type="ECO:0000313" key="1">
    <source>
        <dbReference type="EMBL" id="KAF2146714.1"/>
    </source>
</evidence>
<keyword evidence="2" id="KW-1185">Reference proteome</keyword>
<evidence type="ECO:0000313" key="2">
    <source>
        <dbReference type="Proteomes" id="UP000799438"/>
    </source>
</evidence>
<dbReference type="RefSeq" id="XP_033402423.1">
    <property type="nucleotide sequence ID" value="XM_033547042.1"/>
</dbReference>
<dbReference type="EMBL" id="ML995475">
    <property type="protein sequence ID" value="KAF2146714.1"/>
    <property type="molecule type" value="Genomic_DNA"/>
</dbReference>
<gene>
    <name evidence="1" type="ORF">K452DRAFT_69736</name>
</gene>
<name>A0A6A6BU24_9PEZI</name>